<reference evidence="5 6" key="1">
    <citation type="submission" date="2024-09" db="EMBL/GenBank/DDBJ databases">
        <title>Chromosome-scale assembly of Riccia sorocarpa.</title>
        <authorList>
            <person name="Paukszto L."/>
        </authorList>
    </citation>
    <scope>NUCLEOTIDE SEQUENCE [LARGE SCALE GENOMIC DNA]</scope>
    <source>
        <strain evidence="5">LP-2024</strain>
        <tissue evidence="5">Aerial parts of the thallus</tissue>
    </source>
</reference>
<dbReference type="PANTHER" id="PTHR31279">
    <property type="entry name" value="PROTEIN EXORDIUM-LIKE 5"/>
    <property type="match status" value="1"/>
</dbReference>
<organism evidence="5 6">
    <name type="scientific">Riccia sorocarpa</name>
    <dbReference type="NCBI Taxonomy" id="122646"/>
    <lineage>
        <taxon>Eukaryota</taxon>
        <taxon>Viridiplantae</taxon>
        <taxon>Streptophyta</taxon>
        <taxon>Embryophyta</taxon>
        <taxon>Marchantiophyta</taxon>
        <taxon>Marchantiopsida</taxon>
        <taxon>Marchantiidae</taxon>
        <taxon>Marchantiales</taxon>
        <taxon>Ricciaceae</taxon>
        <taxon>Riccia</taxon>
    </lineage>
</organism>
<comment type="similarity">
    <text evidence="4">Belongs to the EXORDIUM family.</text>
</comment>
<evidence type="ECO:0000256" key="2">
    <source>
        <dbReference type="ARBA" id="ARBA00022525"/>
    </source>
</evidence>
<dbReference type="PANTHER" id="PTHR31279:SF79">
    <property type="entry name" value="PROTEIN EXORDIUM-LIKE 2"/>
    <property type="match status" value="1"/>
</dbReference>
<sequence length="398" mass="43374">MLHYFYLHSLDISFLEKRTVTHDSKRAELGASFTNSLGMGFPRDPRMLTLVLGITLGLVFGSAYHAQALLDEFHTNTAGFFDPTLEATASEESLLKSVVDGGHPNPIVPDEPIILKYHKGPILTGNNDQIRVNVIFYGTFSEKQKNILRTFFKSFLNNALEVKGSTPTVAKWWQITRRYTDGHKTPVARSLVPGGEFQDLYSAGKNLKVANIQNIIKKAMKQKNFGSDPRDIYLVLTADDVAIERFCGSACGNHFYLSLSSAEGGNGQQIPYAWIGNPGKQCPSLCAWPYAPGGIIKQALIPPNGDVGIDGMIITIGNLLAGMATNPFGNAWYQDGSGLEGAGVCQGIYGTGSFSGYPGQLLVDKTTKASYNVVGYSNHKFLVPWIWHPTTKKCAGQA</sequence>
<evidence type="ECO:0000256" key="1">
    <source>
        <dbReference type="ARBA" id="ARBA00004613"/>
    </source>
</evidence>
<evidence type="ECO:0000313" key="6">
    <source>
        <dbReference type="Proteomes" id="UP001633002"/>
    </source>
</evidence>
<keyword evidence="2" id="KW-0964">Secreted</keyword>
<gene>
    <name evidence="5" type="ORF">R1sor_014077</name>
</gene>
<comment type="subcellular location">
    <subcellularLocation>
        <location evidence="1">Secreted</location>
    </subcellularLocation>
</comment>
<keyword evidence="6" id="KW-1185">Reference proteome</keyword>
<evidence type="ECO:0000256" key="4">
    <source>
        <dbReference type="ARBA" id="ARBA00023591"/>
    </source>
</evidence>
<dbReference type="Proteomes" id="UP001633002">
    <property type="component" value="Unassembled WGS sequence"/>
</dbReference>
<proteinExistence type="inferred from homology"/>
<name>A0ABD3H8D5_9MARC</name>
<comment type="caution">
    <text evidence="5">The sequence shown here is derived from an EMBL/GenBank/DDBJ whole genome shotgun (WGS) entry which is preliminary data.</text>
</comment>
<dbReference type="GO" id="GO:0005576">
    <property type="term" value="C:extracellular region"/>
    <property type="evidence" value="ECO:0007669"/>
    <property type="project" value="UniProtKB-SubCell"/>
</dbReference>
<accession>A0ABD3H8D5</accession>
<evidence type="ECO:0000256" key="3">
    <source>
        <dbReference type="ARBA" id="ARBA00022729"/>
    </source>
</evidence>
<dbReference type="AlphaFoldDB" id="A0ABD3H8D5"/>
<dbReference type="EMBL" id="JBJQOH010000004">
    <property type="protein sequence ID" value="KAL3687768.1"/>
    <property type="molecule type" value="Genomic_DNA"/>
</dbReference>
<evidence type="ECO:0000313" key="5">
    <source>
        <dbReference type="EMBL" id="KAL3687768.1"/>
    </source>
</evidence>
<dbReference type="Pfam" id="PF04674">
    <property type="entry name" value="Phi_1"/>
    <property type="match status" value="1"/>
</dbReference>
<keyword evidence="3" id="KW-0732">Signal</keyword>
<protein>
    <submittedName>
        <fullName evidence="5">Uncharacterized protein</fullName>
    </submittedName>
</protein>
<dbReference type="InterPro" id="IPR006766">
    <property type="entry name" value="EXORDIUM-like"/>
</dbReference>